<protein>
    <submittedName>
        <fullName evidence="1">Uncharacterized protein</fullName>
    </submittedName>
</protein>
<accession>A0A0A8YM11</accession>
<dbReference type="EMBL" id="GBRH01270336">
    <property type="protein sequence ID" value="JAD27559.1"/>
    <property type="molecule type" value="Transcribed_RNA"/>
</dbReference>
<reference evidence="1" key="1">
    <citation type="submission" date="2014-09" db="EMBL/GenBank/DDBJ databases">
        <authorList>
            <person name="Magalhaes I.L.F."/>
            <person name="Oliveira U."/>
            <person name="Santos F.R."/>
            <person name="Vidigal T.H.D.A."/>
            <person name="Brescovit A.D."/>
            <person name="Santos A.J."/>
        </authorList>
    </citation>
    <scope>NUCLEOTIDE SEQUENCE</scope>
    <source>
        <tissue evidence="1">Shoot tissue taken approximately 20 cm above the soil surface</tissue>
    </source>
</reference>
<name>A0A0A8YM11_ARUDO</name>
<reference evidence="1" key="2">
    <citation type="journal article" date="2015" name="Data Brief">
        <title>Shoot transcriptome of the giant reed, Arundo donax.</title>
        <authorList>
            <person name="Barrero R.A."/>
            <person name="Guerrero F.D."/>
            <person name="Moolhuijzen P."/>
            <person name="Goolsby J.A."/>
            <person name="Tidwell J."/>
            <person name="Bellgard S.E."/>
            <person name="Bellgard M.I."/>
        </authorList>
    </citation>
    <scope>NUCLEOTIDE SEQUENCE</scope>
    <source>
        <tissue evidence="1">Shoot tissue taken approximately 20 cm above the soil surface</tissue>
    </source>
</reference>
<organism evidence="1">
    <name type="scientific">Arundo donax</name>
    <name type="common">Giant reed</name>
    <name type="synonym">Donax arundinaceus</name>
    <dbReference type="NCBI Taxonomy" id="35708"/>
    <lineage>
        <taxon>Eukaryota</taxon>
        <taxon>Viridiplantae</taxon>
        <taxon>Streptophyta</taxon>
        <taxon>Embryophyta</taxon>
        <taxon>Tracheophyta</taxon>
        <taxon>Spermatophyta</taxon>
        <taxon>Magnoliopsida</taxon>
        <taxon>Liliopsida</taxon>
        <taxon>Poales</taxon>
        <taxon>Poaceae</taxon>
        <taxon>PACMAD clade</taxon>
        <taxon>Arundinoideae</taxon>
        <taxon>Arundineae</taxon>
        <taxon>Arundo</taxon>
    </lineage>
</organism>
<dbReference type="AlphaFoldDB" id="A0A0A8YM11"/>
<proteinExistence type="predicted"/>
<evidence type="ECO:0000313" key="1">
    <source>
        <dbReference type="EMBL" id="JAD27559.1"/>
    </source>
</evidence>
<sequence length="25" mass="2820">MESILSCLIIYLNISTLFTPVVNHV</sequence>